<dbReference type="GeneID" id="93332928"/>
<dbReference type="InterPro" id="IPR052199">
    <property type="entry name" value="MIPS"/>
</dbReference>
<dbReference type="Proteomes" id="UP000261111">
    <property type="component" value="Unassembled WGS sequence"/>
</dbReference>
<dbReference type="AlphaFoldDB" id="A0A3E2WDL1"/>
<evidence type="ECO:0000313" key="4">
    <source>
        <dbReference type="Proteomes" id="UP000261111"/>
    </source>
</evidence>
<organism evidence="3 4">
    <name type="scientific">Hungatella hathewayi</name>
    <dbReference type="NCBI Taxonomy" id="154046"/>
    <lineage>
        <taxon>Bacteria</taxon>
        <taxon>Bacillati</taxon>
        <taxon>Bacillota</taxon>
        <taxon>Clostridia</taxon>
        <taxon>Lachnospirales</taxon>
        <taxon>Lachnospiraceae</taxon>
        <taxon>Hungatella</taxon>
    </lineage>
</organism>
<protein>
    <submittedName>
        <fullName evidence="3">Myo-inositol-1-phosphate synthase</fullName>
    </submittedName>
</protein>
<dbReference type="InterPro" id="IPR002587">
    <property type="entry name" value="Myo-inos-1-P_Synthase"/>
</dbReference>
<sequence length="358" mass="38671">MAGKKIRLALVGVGNCACSLVQGIEFYKTPEIAEEAGGLMHYNLGGYVPSDIEVVVGFDIDSKKVGRDVSEAILEWPNCTYKICDVPKLGAPVLKGPVLDGAPDHLRHYYGKDYFTIDDAQEPVDVVKALKDYKVDVILINLPTGSHDAARFYVNAACEAGCGVVNGIPELIASTPEIADKCKKAGIPVIGDDWKSQLGATIVHRALAKLFEDRGIKITKSYQLNYAGNTDFINLVMRGETKHVTKHDAIASILKHDVPIAPGFAFVDNQGDQKTAIICIEGQKFGGAPVSLNLKLDVIDSPNSGGISVDAVRCCMLAKDRGMAGAIEEPSSYFMKHPPVQHPDDQCRAMLEEFIDGK</sequence>
<dbReference type="GO" id="GO:0006021">
    <property type="term" value="P:inositol biosynthetic process"/>
    <property type="evidence" value="ECO:0007669"/>
    <property type="project" value="InterPro"/>
</dbReference>
<dbReference type="SUPFAM" id="SSF51735">
    <property type="entry name" value="NAD(P)-binding Rossmann-fold domains"/>
    <property type="match status" value="1"/>
</dbReference>
<name>A0A3E2WDL1_9FIRM</name>
<dbReference type="Gene3D" id="3.30.360.10">
    <property type="entry name" value="Dihydrodipicolinate Reductase, domain 2"/>
    <property type="match status" value="1"/>
</dbReference>
<dbReference type="EMBL" id="QVIA01000038">
    <property type="protein sequence ID" value="RGC24213.1"/>
    <property type="molecule type" value="Genomic_DNA"/>
</dbReference>
<dbReference type="PANTHER" id="PTHR43125">
    <property type="entry name" value="INOSITOL-3-PHOSPHATE SYNTHASE"/>
    <property type="match status" value="1"/>
</dbReference>
<dbReference type="PANTHER" id="PTHR43125:SF1">
    <property type="entry name" value="INOSITOL-3-PHOSPHATE SYNTHASE"/>
    <property type="match status" value="1"/>
</dbReference>
<dbReference type="Gene3D" id="3.40.50.720">
    <property type="entry name" value="NAD(P)-binding Rossmann-like Domain"/>
    <property type="match status" value="1"/>
</dbReference>
<dbReference type="SUPFAM" id="SSF55347">
    <property type="entry name" value="Glyceraldehyde-3-phosphate dehydrogenase-like, C-terminal domain"/>
    <property type="match status" value="1"/>
</dbReference>
<feature type="domain" description="Myo-inositol-1-phosphate synthase GAPDH-like" evidence="2">
    <location>
        <begin position="199"/>
        <end position="301"/>
    </location>
</feature>
<comment type="caution">
    <text evidence="3">The sequence shown here is derived from an EMBL/GenBank/DDBJ whole genome shotgun (WGS) entry which is preliminary data.</text>
</comment>
<evidence type="ECO:0000259" key="2">
    <source>
        <dbReference type="Pfam" id="PF01658"/>
    </source>
</evidence>
<dbReference type="Pfam" id="PF01658">
    <property type="entry name" value="Inos-1-P_synth"/>
    <property type="match status" value="1"/>
</dbReference>
<dbReference type="GO" id="GO:0004512">
    <property type="term" value="F:inositol-3-phosphate synthase activity"/>
    <property type="evidence" value="ECO:0007669"/>
    <property type="project" value="InterPro"/>
</dbReference>
<dbReference type="RefSeq" id="WP_025654955.1">
    <property type="nucleotide sequence ID" value="NZ_QVIA01000038.1"/>
</dbReference>
<reference evidence="3 4" key="1">
    <citation type="submission" date="2018-08" db="EMBL/GenBank/DDBJ databases">
        <title>A genome reference for cultivated species of the human gut microbiota.</title>
        <authorList>
            <person name="Zou Y."/>
            <person name="Xue W."/>
            <person name="Luo G."/>
        </authorList>
    </citation>
    <scope>NUCLEOTIDE SEQUENCE [LARGE SCALE GENOMIC DNA]</scope>
    <source>
        <strain evidence="3 4">AF19-21</strain>
    </source>
</reference>
<evidence type="ECO:0000256" key="1">
    <source>
        <dbReference type="ARBA" id="ARBA00010813"/>
    </source>
</evidence>
<dbReference type="PIRSF" id="PIRSF015578">
    <property type="entry name" value="Myoinos-ppht_syn"/>
    <property type="match status" value="1"/>
</dbReference>
<dbReference type="GO" id="GO:0008654">
    <property type="term" value="P:phospholipid biosynthetic process"/>
    <property type="evidence" value="ECO:0007669"/>
    <property type="project" value="InterPro"/>
</dbReference>
<dbReference type="InterPro" id="IPR036291">
    <property type="entry name" value="NAD(P)-bd_dom_sf"/>
</dbReference>
<gene>
    <name evidence="3" type="ORF">DWX41_21445</name>
</gene>
<evidence type="ECO:0000313" key="3">
    <source>
        <dbReference type="EMBL" id="RGC24213.1"/>
    </source>
</evidence>
<proteinExistence type="inferred from homology"/>
<dbReference type="InterPro" id="IPR013021">
    <property type="entry name" value="Myo-inos-1-P_Synthase_GAPDH"/>
</dbReference>
<accession>A0A3E2WDL1</accession>
<comment type="similarity">
    <text evidence="1">Belongs to the myo-inositol 1-phosphate synthase family.</text>
</comment>